<evidence type="ECO:0000313" key="1">
    <source>
        <dbReference type="EMBL" id="GGW39642.1"/>
    </source>
</evidence>
<protein>
    <submittedName>
        <fullName evidence="1">Uncharacterized protein</fullName>
    </submittedName>
</protein>
<reference evidence="1" key="2">
    <citation type="submission" date="2020-09" db="EMBL/GenBank/DDBJ databases">
        <authorList>
            <person name="Sun Q."/>
            <person name="Ohkuma M."/>
        </authorList>
    </citation>
    <scope>NUCLEOTIDE SEQUENCE</scope>
    <source>
        <strain evidence="1">JCM 4490</strain>
    </source>
</reference>
<accession>A0A918IZD7</accession>
<sequence>MWGVVVPITAANCTFTFSAGSAMCRTGRAASAASVTGYGVTAPFAIT</sequence>
<evidence type="ECO:0000313" key="2">
    <source>
        <dbReference type="Proteomes" id="UP000620224"/>
    </source>
</evidence>
<dbReference type="Proteomes" id="UP000620224">
    <property type="component" value="Unassembled WGS sequence"/>
</dbReference>
<organism evidence="1 2">
    <name type="scientific">Streptomyces lucensis JCM 4490</name>
    <dbReference type="NCBI Taxonomy" id="1306176"/>
    <lineage>
        <taxon>Bacteria</taxon>
        <taxon>Bacillati</taxon>
        <taxon>Actinomycetota</taxon>
        <taxon>Actinomycetes</taxon>
        <taxon>Kitasatosporales</taxon>
        <taxon>Streptomycetaceae</taxon>
        <taxon>Streptomyces</taxon>
    </lineage>
</organism>
<dbReference type="AlphaFoldDB" id="A0A918IZD7"/>
<gene>
    <name evidence="1" type="ORF">GCM10010503_14970</name>
</gene>
<comment type="caution">
    <text evidence="1">The sequence shown here is derived from an EMBL/GenBank/DDBJ whole genome shotgun (WGS) entry which is preliminary data.</text>
</comment>
<reference evidence="1" key="1">
    <citation type="journal article" date="2014" name="Int. J. Syst. Evol. Microbiol.">
        <title>Complete genome sequence of Corynebacterium casei LMG S-19264T (=DSM 44701T), isolated from a smear-ripened cheese.</title>
        <authorList>
            <consortium name="US DOE Joint Genome Institute (JGI-PGF)"/>
            <person name="Walter F."/>
            <person name="Albersmeier A."/>
            <person name="Kalinowski J."/>
            <person name="Ruckert C."/>
        </authorList>
    </citation>
    <scope>NUCLEOTIDE SEQUENCE</scope>
    <source>
        <strain evidence="1">JCM 4490</strain>
    </source>
</reference>
<dbReference type="EMBL" id="BMUE01000002">
    <property type="protein sequence ID" value="GGW39642.1"/>
    <property type="molecule type" value="Genomic_DNA"/>
</dbReference>
<name>A0A918IZD7_9ACTN</name>
<keyword evidence="2" id="KW-1185">Reference proteome</keyword>
<proteinExistence type="predicted"/>